<dbReference type="OrthoDB" id="6506757at2759"/>
<dbReference type="PANTHER" id="PTHR42643">
    <property type="entry name" value="IONOTROPIC RECEPTOR 20A-RELATED"/>
    <property type="match status" value="1"/>
</dbReference>
<feature type="transmembrane region" description="Helical" evidence="8">
    <location>
        <begin position="351"/>
        <end position="373"/>
    </location>
</feature>
<keyword evidence="4 8" id="KW-1133">Transmembrane helix</keyword>
<comment type="caution">
    <text evidence="10">The sequence shown here is derived from an EMBL/GenBank/DDBJ whole genome shotgun (WGS) entry which is preliminary data.</text>
</comment>
<keyword evidence="2" id="KW-1003">Cell membrane</keyword>
<dbReference type="Gene3D" id="3.40.190.10">
    <property type="entry name" value="Periplasmic binding protein-like II"/>
    <property type="match status" value="1"/>
</dbReference>
<dbReference type="InterPro" id="IPR052192">
    <property type="entry name" value="Insect_Ionotropic_Sensory_Rcpt"/>
</dbReference>
<keyword evidence="3 8" id="KW-0812">Transmembrane</keyword>
<gene>
    <name evidence="10" type="ORF">Fcan01_21522</name>
</gene>
<feature type="transmembrane region" description="Helical" evidence="8">
    <location>
        <begin position="594"/>
        <end position="611"/>
    </location>
</feature>
<keyword evidence="7" id="KW-0325">Glycoprotein</keyword>
<evidence type="ECO:0000256" key="7">
    <source>
        <dbReference type="ARBA" id="ARBA00023180"/>
    </source>
</evidence>
<keyword evidence="5 8" id="KW-0472">Membrane</keyword>
<dbReference type="STRING" id="158441.A0A226DHW4"/>
<evidence type="ECO:0000313" key="11">
    <source>
        <dbReference type="Proteomes" id="UP000198287"/>
    </source>
</evidence>
<feature type="chain" id="PRO_5012081793" evidence="9">
    <location>
        <begin position="23"/>
        <end position="625"/>
    </location>
</feature>
<dbReference type="EMBL" id="LNIX01000021">
    <property type="protein sequence ID" value="OXA43776.1"/>
    <property type="molecule type" value="Genomic_DNA"/>
</dbReference>
<proteinExistence type="predicted"/>
<dbReference type="AlphaFoldDB" id="A0A226DHW4"/>
<name>A0A226DHW4_FOLCA</name>
<evidence type="ECO:0000256" key="2">
    <source>
        <dbReference type="ARBA" id="ARBA00022475"/>
    </source>
</evidence>
<evidence type="ECO:0000256" key="4">
    <source>
        <dbReference type="ARBA" id="ARBA00022989"/>
    </source>
</evidence>
<evidence type="ECO:0000256" key="5">
    <source>
        <dbReference type="ARBA" id="ARBA00023136"/>
    </source>
</evidence>
<organism evidence="10 11">
    <name type="scientific">Folsomia candida</name>
    <name type="common">Springtail</name>
    <dbReference type="NCBI Taxonomy" id="158441"/>
    <lineage>
        <taxon>Eukaryota</taxon>
        <taxon>Metazoa</taxon>
        <taxon>Ecdysozoa</taxon>
        <taxon>Arthropoda</taxon>
        <taxon>Hexapoda</taxon>
        <taxon>Collembola</taxon>
        <taxon>Entomobryomorpha</taxon>
        <taxon>Isotomoidea</taxon>
        <taxon>Isotomidae</taxon>
        <taxon>Proisotominae</taxon>
        <taxon>Folsomia</taxon>
    </lineage>
</organism>
<keyword evidence="9" id="KW-0732">Signal</keyword>
<dbReference type="GO" id="GO:0005886">
    <property type="term" value="C:plasma membrane"/>
    <property type="evidence" value="ECO:0007669"/>
    <property type="project" value="UniProtKB-SubCell"/>
</dbReference>
<evidence type="ECO:0000256" key="3">
    <source>
        <dbReference type="ARBA" id="ARBA00022692"/>
    </source>
</evidence>
<evidence type="ECO:0000256" key="6">
    <source>
        <dbReference type="ARBA" id="ARBA00023170"/>
    </source>
</evidence>
<sequence>MARVFRSSANLLCLILLQNYYGKSLQQESSNIVDFFEEESEIEIRYIFGKCEPPSSTKVVSSLQFHQFTHSDNKNPVATVLQLGKTHSMHRPALRRLTIAKILTLNVFDLTKCQATQISNSVHTLLKTSRYFHKANDHHIFILDNDQLNSLPIFDPPLIHVEKKVAIHIENDHIKFQTLCYFCNELDMRQTSSSMLTYSDKLTINKLLSRLFPVTKSTFHGRTFRVSCSTNVRVRISLRPKGDGTWILNPGVFEKLATHLIQKFNFTASLRHATGGGSTGKQLPNGTWQGSVGDVYNEDADIGLLGANSFERAQLVLSTKPFEYQSVVLVTGKHYQVLTWKLLSAPLGKNVWIALAACIVVAVLFIFLMQFFFKNFILKFFTYREKSKVRLWRNGKLVENILAAFFEQEIPDLKPKNFHELISSNYDWGLDWVGDIAYLVMKSSNQSVVQTVFRKMDIHRDSTLCLKEVIVRNYACITYTTLVDLISARNFSNVAKAILKESSFSMYTAAISLWLTKDSPLEPLFNDVIGQLVSQGFTIKFLDMFTSMMRKGRHVWEAALKKEGKKPPRILSEEQEAGIQPGAVKISWKKIQGAFLFGFVGLFVASVGFLWEFKKNVCNSVTELT</sequence>
<keyword evidence="6 10" id="KW-0675">Receptor</keyword>
<evidence type="ECO:0000256" key="1">
    <source>
        <dbReference type="ARBA" id="ARBA00004651"/>
    </source>
</evidence>
<dbReference type="SUPFAM" id="SSF53850">
    <property type="entry name" value="Periplasmic binding protein-like II"/>
    <property type="match status" value="1"/>
</dbReference>
<feature type="signal peptide" evidence="9">
    <location>
        <begin position="1"/>
        <end position="22"/>
    </location>
</feature>
<evidence type="ECO:0000256" key="8">
    <source>
        <dbReference type="SAM" id="Phobius"/>
    </source>
</evidence>
<protein>
    <submittedName>
        <fullName evidence="10">Glutamate [NMDA] receptor subunit 1</fullName>
    </submittedName>
</protein>
<reference evidence="10 11" key="1">
    <citation type="submission" date="2015-12" db="EMBL/GenBank/DDBJ databases">
        <title>The genome of Folsomia candida.</title>
        <authorList>
            <person name="Faddeeva A."/>
            <person name="Derks M.F."/>
            <person name="Anvar Y."/>
            <person name="Smit S."/>
            <person name="Van Straalen N."/>
            <person name="Roelofs D."/>
        </authorList>
    </citation>
    <scope>NUCLEOTIDE SEQUENCE [LARGE SCALE GENOMIC DNA]</scope>
    <source>
        <strain evidence="10 11">VU population</strain>
        <tissue evidence="10">Whole body</tissue>
    </source>
</reference>
<evidence type="ECO:0000313" key="10">
    <source>
        <dbReference type="EMBL" id="OXA43776.1"/>
    </source>
</evidence>
<keyword evidence="11" id="KW-1185">Reference proteome</keyword>
<accession>A0A226DHW4</accession>
<dbReference type="PANTHER" id="PTHR42643:SF24">
    <property type="entry name" value="IONOTROPIC RECEPTOR 60A"/>
    <property type="match status" value="1"/>
</dbReference>
<dbReference type="Proteomes" id="UP000198287">
    <property type="component" value="Unassembled WGS sequence"/>
</dbReference>
<evidence type="ECO:0000256" key="9">
    <source>
        <dbReference type="SAM" id="SignalP"/>
    </source>
</evidence>
<comment type="subcellular location">
    <subcellularLocation>
        <location evidence="1">Cell membrane</location>
        <topology evidence="1">Multi-pass membrane protein</topology>
    </subcellularLocation>
</comment>